<keyword evidence="3" id="KW-0496">Mitochondrion</keyword>
<dbReference type="EMBL" id="KY575054">
    <property type="protein sequence ID" value="ATI20200.1"/>
    <property type="molecule type" value="Genomic_DNA"/>
</dbReference>
<evidence type="ECO:0000313" key="2">
    <source>
        <dbReference type="EMBL" id="ATI20200.1"/>
    </source>
</evidence>
<reference evidence="3" key="1">
    <citation type="submission" date="2017-02" db="EMBL/GenBank/DDBJ databases">
        <title>Fungal Comparative Genomics of Melanconis species and Ophiognomonia clavigignenti-juglandacearum at Different Phylogenetic Distances.</title>
        <authorList>
            <person name="Demers J.E."/>
            <person name="Castlebury L.A."/>
        </authorList>
    </citation>
    <scope>NUCLEOTIDE SEQUENCE</scope>
    <source>
        <strain evidence="2">AR4414</strain>
        <strain evidence="3">MAFF410216</strain>
    </source>
</reference>
<proteinExistence type="predicted"/>
<dbReference type="EMBL" id="KY575056">
    <property type="protein sequence ID" value="ATI20362.1"/>
    <property type="molecule type" value="Genomic_DNA"/>
</dbReference>
<name>A0A291LIM4_9PEZI</name>
<keyword evidence="1" id="KW-1133">Transmembrane helix</keyword>
<keyword evidence="1" id="KW-0812">Transmembrane</keyword>
<evidence type="ECO:0000313" key="3">
    <source>
        <dbReference type="EMBL" id="ATI20362.1"/>
    </source>
</evidence>
<organism evidence="3">
    <name type="scientific">Juglanconis oblonga</name>
    <dbReference type="NCBI Taxonomy" id="1940568"/>
    <lineage>
        <taxon>Eukaryota</taxon>
        <taxon>Fungi</taxon>
        <taxon>Dikarya</taxon>
        <taxon>Ascomycota</taxon>
        <taxon>Pezizomycotina</taxon>
        <taxon>Sordariomycetes</taxon>
        <taxon>Sordariomycetidae</taxon>
        <taxon>Diaporthales</taxon>
        <taxon>Juglanconidaceae</taxon>
        <taxon>Juglanconis</taxon>
    </lineage>
</organism>
<geneLocation type="mitochondrion" evidence="3"/>
<protein>
    <submittedName>
        <fullName evidence="3">Uncharacterized protein</fullName>
    </submittedName>
</protein>
<evidence type="ECO:0000256" key="1">
    <source>
        <dbReference type="SAM" id="Phobius"/>
    </source>
</evidence>
<sequence>MVSRSKFENCKSNRLIIRGKSKYLKISPDNKQRIAIVIFFSVKYLQILLILNIDLTPGCSGALPHLFLVENLLDKAPTLLNVERGKPLIISRELQLNCALVKMKFWHMLYFLYSHISSDYIFIHQYIIY</sequence>
<dbReference type="AlphaFoldDB" id="A0A291LIM4"/>
<accession>A0A291LIM4</accession>
<keyword evidence="1" id="KW-0472">Membrane</keyword>
<feature type="transmembrane region" description="Helical" evidence="1">
    <location>
        <begin position="34"/>
        <end position="53"/>
    </location>
</feature>
<gene>
    <name evidence="3" type="primary">orf129</name>
</gene>